<dbReference type="InterPro" id="IPR036615">
    <property type="entry name" value="Mur_ligase_C_dom_sf"/>
</dbReference>
<comment type="subcellular location">
    <subcellularLocation>
        <location evidence="1 14">Cytoplasm</location>
    </subcellularLocation>
</comment>
<dbReference type="SUPFAM" id="SSF53623">
    <property type="entry name" value="MurD-like peptide ligases, catalytic domain"/>
    <property type="match status" value="1"/>
</dbReference>
<evidence type="ECO:0000256" key="10">
    <source>
        <dbReference type="ARBA" id="ARBA00022984"/>
    </source>
</evidence>
<evidence type="ECO:0000256" key="14">
    <source>
        <dbReference type="HAMAP-Rule" id="MF_00046"/>
    </source>
</evidence>
<evidence type="ECO:0000256" key="4">
    <source>
        <dbReference type="ARBA" id="ARBA00022490"/>
    </source>
</evidence>
<keyword evidence="4 14" id="KW-0963">Cytoplasm</keyword>
<keyword evidence="5 14" id="KW-0436">Ligase</keyword>
<dbReference type="InterPro" id="IPR000713">
    <property type="entry name" value="Mur_ligase_N"/>
</dbReference>
<dbReference type="Proteomes" id="UP000182836">
    <property type="component" value="Unassembled WGS sequence"/>
</dbReference>
<dbReference type="InterPro" id="IPR013221">
    <property type="entry name" value="Mur_ligase_cen"/>
</dbReference>
<reference evidence="18 19" key="1">
    <citation type="submission" date="2016-10" db="EMBL/GenBank/DDBJ databases">
        <authorList>
            <person name="de Groot N.N."/>
        </authorList>
    </citation>
    <scope>NUCLEOTIDE SEQUENCE [LARGE SCALE GENOMIC DNA]</scope>
    <source>
        <strain evidence="18 19">DSM 2895</strain>
    </source>
</reference>
<dbReference type="InterPro" id="IPR050061">
    <property type="entry name" value="MurCDEF_pg_biosynth"/>
</dbReference>
<keyword evidence="8 14" id="KW-0067">ATP-binding</keyword>
<dbReference type="Pfam" id="PF08245">
    <property type="entry name" value="Mur_ligase_M"/>
    <property type="match status" value="1"/>
</dbReference>
<dbReference type="EMBL" id="FNED01000017">
    <property type="protein sequence ID" value="SDJ41193.1"/>
    <property type="molecule type" value="Genomic_DNA"/>
</dbReference>
<dbReference type="Gene3D" id="3.90.190.20">
    <property type="entry name" value="Mur ligase, C-terminal domain"/>
    <property type="match status" value="1"/>
</dbReference>
<evidence type="ECO:0000256" key="11">
    <source>
        <dbReference type="ARBA" id="ARBA00023306"/>
    </source>
</evidence>
<dbReference type="GO" id="GO:0009252">
    <property type="term" value="P:peptidoglycan biosynthetic process"/>
    <property type="evidence" value="ECO:0007669"/>
    <property type="project" value="UniProtKB-UniRule"/>
</dbReference>
<evidence type="ECO:0000256" key="7">
    <source>
        <dbReference type="ARBA" id="ARBA00022741"/>
    </source>
</evidence>
<feature type="binding site" evidence="14">
    <location>
        <begin position="123"/>
        <end position="129"/>
    </location>
    <ligand>
        <name>ATP</name>
        <dbReference type="ChEBI" id="CHEBI:30616"/>
    </ligand>
</feature>
<dbReference type="GO" id="GO:0008360">
    <property type="term" value="P:regulation of cell shape"/>
    <property type="evidence" value="ECO:0007669"/>
    <property type="project" value="UniProtKB-KW"/>
</dbReference>
<evidence type="ECO:0000256" key="8">
    <source>
        <dbReference type="ARBA" id="ARBA00022840"/>
    </source>
</evidence>
<comment type="pathway">
    <text evidence="2 14">Cell wall biogenesis; peptidoglycan biosynthesis.</text>
</comment>
<organism evidence="18 19">
    <name type="scientific">Aneurinibacillus migulanus</name>
    <name type="common">Bacillus migulanus</name>
    <dbReference type="NCBI Taxonomy" id="47500"/>
    <lineage>
        <taxon>Bacteria</taxon>
        <taxon>Bacillati</taxon>
        <taxon>Bacillota</taxon>
        <taxon>Bacilli</taxon>
        <taxon>Bacillales</taxon>
        <taxon>Paenibacillaceae</taxon>
        <taxon>Aneurinibacillus group</taxon>
        <taxon>Aneurinibacillus</taxon>
    </lineage>
</organism>
<evidence type="ECO:0000313" key="19">
    <source>
        <dbReference type="Proteomes" id="UP000182836"/>
    </source>
</evidence>
<dbReference type="InterPro" id="IPR036565">
    <property type="entry name" value="Mur-like_cat_sf"/>
</dbReference>
<keyword evidence="11 14" id="KW-0131">Cell cycle</keyword>
<dbReference type="GO" id="GO:0051301">
    <property type="term" value="P:cell division"/>
    <property type="evidence" value="ECO:0007669"/>
    <property type="project" value="UniProtKB-KW"/>
</dbReference>
<dbReference type="HAMAP" id="MF_00046">
    <property type="entry name" value="MurC"/>
    <property type="match status" value="1"/>
</dbReference>
<protein>
    <recommendedName>
        <fullName evidence="3 14">UDP-N-acetylmuramate--L-alanine ligase</fullName>
        <ecNumber evidence="3 14">6.3.2.8</ecNumber>
    </recommendedName>
    <alternativeName>
        <fullName evidence="14">UDP-N-acetylmuramoyl-L-alanine synthetase</fullName>
    </alternativeName>
</protein>
<dbReference type="RefSeq" id="WP_235355885.1">
    <property type="nucleotide sequence ID" value="NZ_BJOA01000035.1"/>
</dbReference>
<evidence type="ECO:0000259" key="16">
    <source>
        <dbReference type="Pfam" id="PF02875"/>
    </source>
</evidence>
<evidence type="ECO:0000256" key="5">
    <source>
        <dbReference type="ARBA" id="ARBA00022598"/>
    </source>
</evidence>
<dbReference type="Gene3D" id="3.40.1190.10">
    <property type="entry name" value="Mur-like, catalytic domain"/>
    <property type="match status" value="1"/>
</dbReference>
<dbReference type="GO" id="GO:0071555">
    <property type="term" value="P:cell wall organization"/>
    <property type="evidence" value="ECO:0007669"/>
    <property type="project" value="UniProtKB-KW"/>
</dbReference>
<keyword evidence="9 14" id="KW-0133">Cell shape</keyword>
<dbReference type="UniPathway" id="UPA00219"/>
<dbReference type="EC" id="6.3.2.8" evidence="3 14"/>
<evidence type="ECO:0000256" key="2">
    <source>
        <dbReference type="ARBA" id="ARBA00004752"/>
    </source>
</evidence>
<comment type="catalytic activity">
    <reaction evidence="13 14">
        <text>UDP-N-acetyl-alpha-D-muramate + L-alanine + ATP = UDP-N-acetyl-alpha-D-muramoyl-L-alanine + ADP + phosphate + H(+)</text>
        <dbReference type="Rhea" id="RHEA:23372"/>
        <dbReference type="ChEBI" id="CHEBI:15378"/>
        <dbReference type="ChEBI" id="CHEBI:30616"/>
        <dbReference type="ChEBI" id="CHEBI:43474"/>
        <dbReference type="ChEBI" id="CHEBI:57972"/>
        <dbReference type="ChEBI" id="CHEBI:70757"/>
        <dbReference type="ChEBI" id="CHEBI:83898"/>
        <dbReference type="ChEBI" id="CHEBI:456216"/>
        <dbReference type="EC" id="6.3.2.8"/>
    </reaction>
</comment>
<evidence type="ECO:0000256" key="6">
    <source>
        <dbReference type="ARBA" id="ARBA00022618"/>
    </source>
</evidence>
<evidence type="ECO:0000256" key="1">
    <source>
        <dbReference type="ARBA" id="ARBA00004496"/>
    </source>
</evidence>
<keyword evidence="12 14" id="KW-0961">Cell wall biogenesis/degradation</keyword>
<gene>
    <name evidence="14" type="primary">murC</name>
    <name evidence="18" type="ORF">SAMN04487909_11760</name>
</gene>
<feature type="domain" description="Mur ligase central" evidence="17">
    <location>
        <begin position="121"/>
        <end position="303"/>
    </location>
</feature>
<comment type="similarity">
    <text evidence="14">Belongs to the MurCDEF family.</text>
</comment>
<comment type="function">
    <text evidence="14">Cell wall formation.</text>
</comment>
<dbReference type="InterPro" id="IPR004101">
    <property type="entry name" value="Mur_ligase_C"/>
</dbReference>
<evidence type="ECO:0000256" key="13">
    <source>
        <dbReference type="ARBA" id="ARBA00047833"/>
    </source>
</evidence>
<dbReference type="AlphaFoldDB" id="A0A0K2W9Z0"/>
<dbReference type="PANTHER" id="PTHR43445:SF3">
    <property type="entry name" value="UDP-N-ACETYLMURAMATE--L-ALANINE LIGASE"/>
    <property type="match status" value="1"/>
</dbReference>
<sequence length="471" mass="51769">MNKMDTEVQKQHEHKREHVHFIGIGGYGMSAIARVMLDMGCYVTGSDVARKELTDKLQKKGAQVFIGHQAENVAGADLVVYSTDIPKENVELAAARAQAIPLIHRSKMLARLLNEKKGVAVAGAHGKTTTSSMIALVMEKTGTDPTYLIGGEIMDIGSNAKAGQGDFVVAEADESDGTFLEYFPHIAVVTNIEPDHLENYDGDFENLKKAYRQFLSQVKENGTAVVCIDDDYVEETLAEKKANVSLITYAIDKQADYMASNIEPGDRMISFDVTHKGQLLGRMKLSVPGIHNVYNALATVAVCMQAGLTFEEIAEAIIAFRGAKRRFQVIGEVNDILVVDDYAHHPTEIEATLEAARSTNRRTVAIFQPQRYTRTFFLLDAFSRAFSEADEVIIVDIYSPANDPEIEGVSAEKLVELIKQNSNANAKYISSKEEVVEHLKRTVAAGDLVLTMGAGDIWKAAVQLVEVLEQK</sequence>
<dbReference type="Gene3D" id="3.40.50.720">
    <property type="entry name" value="NAD(P)-binding Rossmann-like Domain"/>
    <property type="match status" value="1"/>
</dbReference>
<keyword evidence="7 14" id="KW-0547">Nucleotide-binding</keyword>
<evidence type="ECO:0000259" key="17">
    <source>
        <dbReference type="Pfam" id="PF08245"/>
    </source>
</evidence>
<name>A0A0K2W9Z0_ANEMI</name>
<dbReference type="NCBIfam" id="TIGR01082">
    <property type="entry name" value="murC"/>
    <property type="match status" value="1"/>
</dbReference>
<dbReference type="Pfam" id="PF02875">
    <property type="entry name" value="Mur_ligase_C"/>
    <property type="match status" value="1"/>
</dbReference>
<dbReference type="GO" id="GO:0005737">
    <property type="term" value="C:cytoplasm"/>
    <property type="evidence" value="ECO:0007669"/>
    <property type="project" value="UniProtKB-SubCell"/>
</dbReference>
<feature type="domain" description="Mur ligase C-terminal" evidence="16">
    <location>
        <begin position="325"/>
        <end position="455"/>
    </location>
</feature>
<evidence type="ECO:0000313" key="18">
    <source>
        <dbReference type="EMBL" id="SDJ41193.1"/>
    </source>
</evidence>
<dbReference type="SUPFAM" id="SSF51984">
    <property type="entry name" value="MurCD N-terminal domain"/>
    <property type="match status" value="1"/>
</dbReference>
<proteinExistence type="inferred from homology"/>
<dbReference type="SUPFAM" id="SSF53244">
    <property type="entry name" value="MurD-like peptide ligases, peptide-binding domain"/>
    <property type="match status" value="1"/>
</dbReference>
<evidence type="ECO:0000256" key="9">
    <source>
        <dbReference type="ARBA" id="ARBA00022960"/>
    </source>
</evidence>
<accession>A0A0K2W9Z0</accession>
<dbReference type="Pfam" id="PF01225">
    <property type="entry name" value="Mur_ligase"/>
    <property type="match status" value="1"/>
</dbReference>
<dbReference type="InterPro" id="IPR005758">
    <property type="entry name" value="UDP-N-AcMur_Ala_ligase_MurC"/>
</dbReference>
<dbReference type="PANTHER" id="PTHR43445">
    <property type="entry name" value="UDP-N-ACETYLMURAMATE--L-ALANINE LIGASE-RELATED"/>
    <property type="match status" value="1"/>
</dbReference>
<evidence type="ECO:0000259" key="15">
    <source>
        <dbReference type="Pfam" id="PF01225"/>
    </source>
</evidence>
<feature type="domain" description="Mur ligase N-terminal catalytic" evidence="15">
    <location>
        <begin position="18"/>
        <end position="116"/>
    </location>
</feature>
<dbReference type="GO" id="GO:0005524">
    <property type="term" value="F:ATP binding"/>
    <property type="evidence" value="ECO:0007669"/>
    <property type="project" value="UniProtKB-UniRule"/>
</dbReference>
<keyword evidence="6 14" id="KW-0132">Cell division</keyword>
<evidence type="ECO:0000256" key="3">
    <source>
        <dbReference type="ARBA" id="ARBA00012211"/>
    </source>
</evidence>
<keyword evidence="10 14" id="KW-0573">Peptidoglycan synthesis</keyword>
<evidence type="ECO:0000256" key="12">
    <source>
        <dbReference type="ARBA" id="ARBA00023316"/>
    </source>
</evidence>
<dbReference type="GO" id="GO:0008763">
    <property type="term" value="F:UDP-N-acetylmuramate-L-alanine ligase activity"/>
    <property type="evidence" value="ECO:0007669"/>
    <property type="project" value="UniProtKB-UniRule"/>
</dbReference>